<proteinExistence type="predicted"/>
<evidence type="ECO:0000256" key="1">
    <source>
        <dbReference type="SAM" id="MobiDB-lite"/>
    </source>
</evidence>
<protein>
    <submittedName>
        <fullName evidence="2">Uncharacterized protein</fullName>
    </submittedName>
</protein>
<dbReference type="Proteomes" id="UP001177003">
    <property type="component" value="Chromosome 0"/>
</dbReference>
<evidence type="ECO:0000313" key="2">
    <source>
        <dbReference type="EMBL" id="CAI9261787.1"/>
    </source>
</evidence>
<dbReference type="EMBL" id="OX465086">
    <property type="protein sequence ID" value="CAI9261787.1"/>
    <property type="molecule type" value="Genomic_DNA"/>
</dbReference>
<accession>A0AA35VF96</accession>
<name>A0AA35VF96_LACSI</name>
<evidence type="ECO:0000313" key="3">
    <source>
        <dbReference type="Proteomes" id="UP001177003"/>
    </source>
</evidence>
<dbReference type="AlphaFoldDB" id="A0AA35VF96"/>
<reference evidence="2" key="1">
    <citation type="submission" date="2023-04" db="EMBL/GenBank/DDBJ databases">
        <authorList>
            <person name="Vijverberg K."/>
            <person name="Xiong W."/>
            <person name="Schranz E."/>
        </authorList>
    </citation>
    <scope>NUCLEOTIDE SEQUENCE</scope>
</reference>
<keyword evidence="3" id="KW-1185">Reference proteome</keyword>
<feature type="region of interest" description="Disordered" evidence="1">
    <location>
        <begin position="67"/>
        <end position="89"/>
    </location>
</feature>
<organism evidence="2 3">
    <name type="scientific">Lactuca saligna</name>
    <name type="common">Willowleaf lettuce</name>
    <dbReference type="NCBI Taxonomy" id="75948"/>
    <lineage>
        <taxon>Eukaryota</taxon>
        <taxon>Viridiplantae</taxon>
        <taxon>Streptophyta</taxon>
        <taxon>Embryophyta</taxon>
        <taxon>Tracheophyta</taxon>
        <taxon>Spermatophyta</taxon>
        <taxon>Magnoliopsida</taxon>
        <taxon>eudicotyledons</taxon>
        <taxon>Gunneridae</taxon>
        <taxon>Pentapetalae</taxon>
        <taxon>asterids</taxon>
        <taxon>campanulids</taxon>
        <taxon>Asterales</taxon>
        <taxon>Asteraceae</taxon>
        <taxon>Cichorioideae</taxon>
        <taxon>Cichorieae</taxon>
        <taxon>Lactucinae</taxon>
        <taxon>Lactuca</taxon>
    </lineage>
</organism>
<sequence length="89" mass="9919">MTKEHQANMDKVNQAVSDSTAMCKGVIDKVRTDLQTDNIELRTSISSTIDKLRADLAVENGIMDELIVNNESPSSSFQTRPHKQRDQGD</sequence>
<gene>
    <name evidence="2" type="ORF">LSALG_LOCUS2560</name>
</gene>
<feature type="compositionally biased region" description="Polar residues" evidence="1">
    <location>
        <begin position="69"/>
        <end position="79"/>
    </location>
</feature>